<protein>
    <submittedName>
        <fullName evidence="1">Uncharacterized protein</fullName>
    </submittedName>
</protein>
<reference evidence="2" key="1">
    <citation type="submission" date="2016-03" db="EMBL/GenBank/DDBJ databases">
        <title>Draft genome sequence of Paenibacillus glacialis DSM 22343.</title>
        <authorList>
            <person name="Shin S.-K."/>
            <person name="Yi H."/>
        </authorList>
    </citation>
    <scope>NUCLEOTIDE SEQUENCE [LARGE SCALE GENOMIC DNA]</scope>
    <source>
        <strain evidence="2">CCUG 60099</strain>
    </source>
</reference>
<dbReference type="InterPro" id="IPR032222">
    <property type="entry name" value="DUF5041"/>
</dbReference>
<organism evidence="1 2">
    <name type="scientific">Flavobacterium piscis</name>
    <dbReference type="NCBI Taxonomy" id="1114874"/>
    <lineage>
        <taxon>Bacteria</taxon>
        <taxon>Pseudomonadati</taxon>
        <taxon>Bacteroidota</taxon>
        <taxon>Flavobacteriia</taxon>
        <taxon>Flavobacteriales</taxon>
        <taxon>Flavobacteriaceae</taxon>
        <taxon>Flavobacterium</taxon>
    </lineage>
</organism>
<evidence type="ECO:0000313" key="1">
    <source>
        <dbReference type="EMBL" id="OCB78177.1"/>
    </source>
</evidence>
<dbReference type="EMBL" id="LVEN01000001">
    <property type="protein sequence ID" value="OCB78177.1"/>
    <property type="molecule type" value="Genomic_DNA"/>
</dbReference>
<sequence>MSINLDEYVNSEKINSKHIYSFKNTYSYYENVAGKAKPYLDYIDQLVFFSKESDILCALKIETYGGGIGGFKLKKNNERRNQYYNWRSYSNINWELNKNTPLLIYASSWFDKKNNFERFCGVVDLSKDENGTKELLENSPHYYIISYEVTN</sequence>
<name>A0ABX2XPH4_9FLAO</name>
<accession>A0ABX2XPH4</accession>
<proteinExistence type="predicted"/>
<keyword evidence="2" id="KW-1185">Reference proteome</keyword>
<dbReference type="Pfam" id="PF16444">
    <property type="entry name" value="DUF5041"/>
    <property type="match status" value="1"/>
</dbReference>
<comment type="caution">
    <text evidence="1">The sequence shown here is derived from an EMBL/GenBank/DDBJ whole genome shotgun (WGS) entry which is preliminary data.</text>
</comment>
<gene>
    <name evidence="1" type="ORF">FLP_00270</name>
</gene>
<evidence type="ECO:0000313" key="2">
    <source>
        <dbReference type="Proteomes" id="UP000093343"/>
    </source>
</evidence>
<dbReference type="Proteomes" id="UP000093343">
    <property type="component" value="Unassembled WGS sequence"/>
</dbReference>